<evidence type="ECO:0000313" key="1">
    <source>
        <dbReference type="EMBL" id="EUA93762.1"/>
    </source>
</evidence>
<protein>
    <submittedName>
        <fullName evidence="1">Uncharacterized protein</fullName>
    </submittedName>
</protein>
<organism evidence="1 2">
    <name type="scientific">Mycobacterium ulcerans str. Harvey</name>
    <dbReference type="NCBI Taxonomy" id="1299332"/>
    <lineage>
        <taxon>Bacteria</taxon>
        <taxon>Bacillati</taxon>
        <taxon>Actinomycetota</taxon>
        <taxon>Actinomycetes</taxon>
        <taxon>Mycobacteriales</taxon>
        <taxon>Mycobacteriaceae</taxon>
        <taxon>Mycobacterium</taxon>
        <taxon>Mycobacterium ulcerans group</taxon>
    </lineage>
</organism>
<gene>
    <name evidence="1" type="ORF">I551_8971</name>
</gene>
<dbReference type="EMBL" id="JAOL01000044">
    <property type="protein sequence ID" value="EUA93762.1"/>
    <property type="molecule type" value="Genomic_DNA"/>
</dbReference>
<evidence type="ECO:0000313" key="2">
    <source>
        <dbReference type="Proteomes" id="UP000020681"/>
    </source>
</evidence>
<keyword evidence="2" id="KW-1185">Reference proteome</keyword>
<proteinExistence type="predicted"/>
<accession>A0ABN0R9A9</accession>
<name>A0ABN0R9A9_MYCUL</name>
<dbReference type="Proteomes" id="UP000020681">
    <property type="component" value="Unassembled WGS sequence"/>
</dbReference>
<sequence>MPGRRLAADLLRIVSTWQLMRIRAQTVSSAETDVNNTRMIRAARTCRVRAHRRP</sequence>
<reference evidence="1 2" key="1">
    <citation type="submission" date="2014-01" db="EMBL/GenBank/DDBJ databases">
        <authorList>
            <person name="Dobos K."/>
            <person name="Lenaerts A."/>
            <person name="Ordway D."/>
            <person name="DeGroote M.A."/>
            <person name="Parker T."/>
            <person name="Sizemore C."/>
            <person name="Tallon L.J."/>
            <person name="Sadzewicz L.K."/>
            <person name="Sengamalay N."/>
            <person name="Fraser C.M."/>
            <person name="Hine E."/>
            <person name="Shefchek K.A."/>
            <person name="Das S.P."/>
            <person name="Tettelin H."/>
        </authorList>
    </citation>
    <scope>NUCLEOTIDE SEQUENCE [LARGE SCALE GENOMIC DNA]</scope>
    <source>
        <strain evidence="1 2">Harvey</strain>
    </source>
</reference>
<comment type="caution">
    <text evidence="1">The sequence shown here is derived from an EMBL/GenBank/DDBJ whole genome shotgun (WGS) entry which is preliminary data.</text>
</comment>